<evidence type="ECO:0000313" key="2">
    <source>
        <dbReference type="EMBL" id="KAI6656653.1"/>
    </source>
</evidence>
<name>A0AAV7K668_9METZ</name>
<dbReference type="AlphaFoldDB" id="A0AAV7K668"/>
<reference evidence="2 3" key="1">
    <citation type="journal article" date="2023" name="BMC Biol.">
        <title>The compact genome of the sponge Oopsacas minuta (Hexactinellida) is lacking key metazoan core genes.</title>
        <authorList>
            <person name="Santini S."/>
            <person name="Schenkelaars Q."/>
            <person name="Jourda C."/>
            <person name="Duchesne M."/>
            <person name="Belahbib H."/>
            <person name="Rocher C."/>
            <person name="Selva M."/>
            <person name="Riesgo A."/>
            <person name="Vervoort M."/>
            <person name="Leys S.P."/>
            <person name="Kodjabachian L."/>
            <person name="Le Bivic A."/>
            <person name="Borchiellini C."/>
            <person name="Claverie J.M."/>
            <person name="Renard E."/>
        </authorList>
    </citation>
    <scope>NUCLEOTIDE SEQUENCE [LARGE SCALE GENOMIC DNA]</scope>
    <source>
        <strain evidence="2">SPO-2</strain>
    </source>
</reference>
<keyword evidence="3" id="KW-1185">Reference proteome</keyword>
<proteinExistence type="predicted"/>
<evidence type="ECO:0000256" key="1">
    <source>
        <dbReference type="SAM" id="MobiDB-lite"/>
    </source>
</evidence>
<feature type="compositionally biased region" description="Polar residues" evidence="1">
    <location>
        <begin position="54"/>
        <end position="63"/>
    </location>
</feature>
<organism evidence="2 3">
    <name type="scientific">Oopsacas minuta</name>
    <dbReference type="NCBI Taxonomy" id="111878"/>
    <lineage>
        <taxon>Eukaryota</taxon>
        <taxon>Metazoa</taxon>
        <taxon>Porifera</taxon>
        <taxon>Hexactinellida</taxon>
        <taxon>Hexasterophora</taxon>
        <taxon>Lyssacinosida</taxon>
        <taxon>Leucopsacidae</taxon>
        <taxon>Oopsacas</taxon>
    </lineage>
</organism>
<gene>
    <name evidence="2" type="ORF">LOD99_11271</name>
</gene>
<protein>
    <submittedName>
        <fullName evidence="2">Uncharacterized protein</fullName>
    </submittedName>
</protein>
<evidence type="ECO:0000313" key="3">
    <source>
        <dbReference type="Proteomes" id="UP001165289"/>
    </source>
</evidence>
<dbReference type="EMBL" id="JAKMXF010000139">
    <property type="protein sequence ID" value="KAI6656653.1"/>
    <property type="molecule type" value="Genomic_DNA"/>
</dbReference>
<accession>A0AAV7K668</accession>
<dbReference type="Proteomes" id="UP001165289">
    <property type="component" value="Unassembled WGS sequence"/>
</dbReference>
<comment type="caution">
    <text evidence="2">The sequence shown here is derived from an EMBL/GenBank/DDBJ whole genome shotgun (WGS) entry which is preliminary data.</text>
</comment>
<feature type="region of interest" description="Disordered" evidence="1">
    <location>
        <begin position="1"/>
        <end position="69"/>
    </location>
</feature>
<sequence length="69" mass="7567">MTGEAGSCTQSKIYLDQSPPTKRLRRTLDNSQSEEDYIIDVSSHSTETGPAINTIASSGQGRRQNLRDP</sequence>